<dbReference type="GO" id="GO:0043886">
    <property type="term" value="F:structural constituent of carboxysome shell"/>
    <property type="evidence" value="ECO:0007669"/>
    <property type="project" value="UniProtKB-ARBA"/>
</dbReference>
<keyword evidence="2" id="KW-1185">Reference proteome</keyword>
<evidence type="ECO:0000313" key="1">
    <source>
        <dbReference type="EMBL" id="WAL58170.1"/>
    </source>
</evidence>
<dbReference type="KEGG" id="tsin:OXH18_13320"/>
<proteinExistence type="predicted"/>
<dbReference type="GO" id="GO:0031470">
    <property type="term" value="C:carboxysome"/>
    <property type="evidence" value="ECO:0007669"/>
    <property type="project" value="UniProtKB-ARBA"/>
</dbReference>
<protein>
    <submittedName>
        <fullName evidence="1">Gamma carbonic anhydrase family protein</fullName>
    </submittedName>
</protein>
<reference evidence="1" key="1">
    <citation type="submission" date="2022-12" db="EMBL/GenBank/DDBJ databases">
        <title>Polyphasic identification of a Novel Hot-Spring Cyanobacterium Ocullathermofonsia sinensis gen nov. sp. nov. and Genomic Insights on its Adaptations to the Thermal Habitat.</title>
        <authorList>
            <person name="Daroch M."/>
            <person name="Tang J."/>
            <person name="Jiang Y."/>
        </authorList>
    </citation>
    <scope>NUCLEOTIDE SEQUENCE</scope>
    <source>
        <strain evidence="1">PKUAC-SCTA174</strain>
    </source>
</reference>
<organism evidence="1 2">
    <name type="scientific">Thermocoleostomius sinensis A174</name>
    <dbReference type="NCBI Taxonomy" id="2016057"/>
    <lineage>
        <taxon>Bacteria</taxon>
        <taxon>Bacillati</taxon>
        <taxon>Cyanobacteriota</taxon>
        <taxon>Cyanophyceae</taxon>
        <taxon>Oculatellales</taxon>
        <taxon>Oculatellaceae</taxon>
        <taxon>Thermocoleostomius</taxon>
    </lineage>
</organism>
<dbReference type="AlphaFoldDB" id="A0A9E8ZBE6"/>
<dbReference type="PANTHER" id="PTHR13061">
    <property type="entry name" value="DYNACTIN SUBUNIT P25"/>
    <property type="match status" value="1"/>
</dbReference>
<dbReference type="Pfam" id="PF00132">
    <property type="entry name" value="Hexapep"/>
    <property type="match status" value="1"/>
</dbReference>
<dbReference type="Proteomes" id="UP001163152">
    <property type="component" value="Chromosome"/>
</dbReference>
<dbReference type="Gene3D" id="2.160.10.10">
    <property type="entry name" value="Hexapeptide repeat proteins"/>
    <property type="match status" value="1"/>
</dbReference>
<dbReference type="CDD" id="cd04645">
    <property type="entry name" value="LbH_gamma_CA_like"/>
    <property type="match status" value="1"/>
</dbReference>
<dbReference type="EMBL" id="CP113797">
    <property type="protein sequence ID" value="WAL58170.1"/>
    <property type="molecule type" value="Genomic_DNA"/>
</dbReference>
<gene>
    <name evidence="1" type="ORF">OXH18_13320</name>
</gene>
<dbReference type="RefSeq" id="WP_268607569.1">
    <property type="nucleotide sequence ID" value="NZ_CP113797.1"/>
</dbReference>
<dbReference type="InterPro" id="IPR001451">
    <property type="entry name" value="Hexapep"/>
</dbReference>
<name>A0A9E8ZBE6_9CYAN</name>
<accession>A0A9E8ZBE6</accession>
<dbReference type="InterPro" id="IPR050484">
    <property type="entry name" value="Transf_Hexapept/Carb_Anhydrase"/>
</dbReference>
<dbReference type="InterPro" id="IPR011004">
    <property type="entry name" value="Trimer_LpxA-like_sf"/>
</dbReference>
<evidence type="ECO:0000313" key="2">
    <source>
        <dbReference type="Proteomes" id="UP001163152"/>
    </source>
</evidence>
<dbReference type="PANTHER" id="PTHR13061:SF29">
    <property type="entry name" value="GAMMA CARBONIC ANHYDRASE-LIKE 1, MITOCHONDRIAL-RELATED"/>
    <property type="match status" value="1"/>
</dbReference>
<dbReference type="SUPFAM" id="SSF51161">
    <property type="entry name" value="Trimeric LpxA-like enzymes"/>
    <property type="match status" value="1"/>
</dbReference>
<dbReference type="InterPro" id="IPR047324">
    <property type="entry name" value="LbH_gamma_CA-like"/>
</dbReference>
<sequence length="178" mass="18521">MSNSQDLSAVSSWQAPSCQPPDLSLAAFVAPTADVMGRVEIKAGASVWYGAVIRADVERISIGRSTNVQDGAILHGDPGMPTILEDYVTIGHRAVIHGAQIGEGSLVGIGAIVLNGVRVGSGCIVGAGSVVTKDVPDRTLVMGIPAKTVRLVSEAEASELIEHAKRYEQLARAHATNE</sequence>